<protein>
    <submittedName>
        <fullName evidence="1">Uncharacterized protein</fullName>
    </submittedName>
</protein>
<evidence type="ECO:0000313" key="1">
    <source>
        <dbReference type="EMBL" id="GJT68980.1"/>
    </source>
</evidence>
<reference evidence="1" key="1">
    <citation type="journal article" date="2022" name="Int. J. Mol. Sci.">
        <title>Draft Genome of Tanacetum Coccineum: Genomic Comparison of Closely Related Tanacetum-Family Plants.</title>
        <authorList>
            <person name="Yamashiro T."/>
            <person name="Shiraishi A."/>
            <person name="Nakayama K."/>
            <person name="Satake H."/>
        </authorList>
    </citation>
    <scope>NUCLEOTIDE SEQUENCE</scope>
</reference>
<dbReference type="Proteomes" id="UP001151760">
    <property type="component" value="Unassembled WGS sequence"/>
</dbReference>
<gene>
    <name evidence="1" type="ORF">Tco_1028266</name>
</gene>
<evidence type="ECO:0000313" key="2">
    <source>
        <dbReference type="Proteomes" id="UP001151760"/>
    </source>
</evidence>
<keyword evidence="2" id="KW-1185">Reference proteome</keyword>
<dbReference type="EMBL" id="BQNB010017946">
    <property type="protein sequence ID" value="GJT68980.1"/>
    <property type="molecule type" value="Genomic_DNA"/>
</dbReference>
<proteinExistence type="predicted"/>
<reference evidence="1" key="2">
    <citation type="submission" date="2022-01" db="EMBL/GenBank/DDBJ databases">
        <authorList>
            <person name="Yamashiro T."/>
            <person name="Shiraishi A."/>
            <person name="Satake H."/>
            <person name="Nakayama K."/>
        </authorList>
    </citation>
    <scope>NUCLEOTIDE SEQUENCE</scope>
</reference>
<organism evidence="1 2">
    <name type="scientific">Tanacetum coccineum</name>
    <dbReference type="NCBI Taxonomy" id="301880"/>
    <lineage>
        <taxon>Eukaryota</taxon>
        <taxon>Viridiplantae</taxon>
        <taxon>Streptophyta</taxon>
        <taxon>Embryophyta</taxon>
        <taxon>Tracheophyta</taxon>
        <taxon>Spermatophyta</taxon>
        <taxon>Magnoliopsida</taxon>
        <taxon>eudicotyledons</taxon>
        <taxon>Gunneridae</taxon>
        <taxon>Pentapetalae</taxon>
        <taxon>asterids</taxon>
        <taxon>campanulids</taxon>
        <taxon>Asterales</taxon>
        <taxon>Asteraceae</taxon>
        <taxon>Asteroideae</taxon>
        <taxon>Anthemideae</taxon>
        <taxon>Anthemidinae</taxon>
        <taxon>Tanacetum</taxon>
    </lineage>
</organism>
<accession>A0ABQ5G0D5</accession>
<name>A0ABQ5G0D5_9ASTR</name>
<sequence length="132" mass="14499">MRSSRCLLHKPLVDDNPVVEVNLRGLLELGKSDISDDKYRDGGPSQGIYLCRIVFRYRDARTELITPDLTCPSTYKLLWNSGGDSGPDLSFDKSASLECLFSLARVSLAEASKPDLSFGCSEGDYTSSCPQV</sequence>
<comment type="caution">
    <text evidence="1">The sequence shown here is derived from an EMBL/GenBank/DDBJ whole genome shotgun (WGS) entry which is preliminary data.</text>
</comment>